<reference evidence="1" key="1">
    <citation type="submission" date="2021-08" db="EMBL/GenBank/DDBJ databases">
        <title>The first chromosome-level gecko genome reveals the dynamic sex chromosomes of Neotropical dwarf geckos (Sphaerodactylidae: Sphaerodactylus).</title>
        <authorList>
            <person name="Pinto B.J."/>
            <person name="Keating S.E."/>
            <person name="Gamble T."/>
        </authorList>
    </citation>
    <scope>NUCLEOTIDE SEQUENCE</scope>
    <source>
        <strain evidence="1">TG3544</strain>
    </source>
</reference>
<evidence type="ECO:0000313" key="2">
    <source>
        <dbReference type="Proteomes" id="UP000827872"/>
    </source>
</evidence>
<sequence length="112" mass="12481">MAWHKLSLLGLLGLCWAGCLLPLAWGCGPGRGPVGQKPYNRRPLTSLRYKQSVPDMAEQTLGASGKAEGKISRHSDRFKDLVPNYNADIIFKDEENTGADRLMTEIIKQLWL</sequence>
<organism evidence="1 2">
    <name type="scientific">Sphaerodactylus townsendi</name>
    <dbReference type="NCBI Taxonomy" id="933632"/>
    <lineage>
        <taxon>Eukaryota</taxon>
        <taxon>Metazoa</taxon>
        <taxon>Chordata</taxon>
        <taxon>Craniata</taxon>
        <taxon>Vertebrata</taxon>
        <taxon>Euteleostomi</taxon>
        <taxon>Lepidosauria</taxon>
        <taxon>Squamata</taxon>
        <taxon>Bifurcata</taxon>
        <taxon>Gekkota</taxon>
        <taxon>Sphaerodactylidae</taxon>
        <taxon>Sphaerodactylus</taxon>
    </lineage>
</organism>
<name>A0ACB8EN12_9SAUR</name>
<dbReference type="EMBL" id="CM037616">
    <property type="protein sequence ID" value="KAH7994017.1"/>
    <property type="molecule type" value="Genomic_DNA"/>
</dbReference>
<protein>
    <submittedName>
        <fullName evidence="1">Uncharacterized protein</fullName>
    </submittedName>
</protein>
<keyword evidence="2" id="KW-1185">Reference proteome</keyword>
<gene>
    <name evidence="1" type="ORF">K3G42_032979</name>
</gene>
<evidence type="ECO:0000313" key="1">
    <source>
        <dbReference type="EMBL" id="KAH7994017.1"/>
    </source>
</evidence>
<accession>A0ACB8EN12</accession>
<comment type="caution">
    <text evidence="1">The sequence shown here is derived from an EMBL/GenBank/DDBJ whole genome shotgun (WGS) entry which is preliminary data.</text>
</comment>
<dbReference type="Proteomes" id="UP000827872">
    <property type="component" value="Linkage Group LG03"/>
</dbReference>
<proteinExistence type="predicted"/>